<protein>
    <submittedName>
        <fullName evidence="1">Protein UL49</fullName>
    </submittedName>
</protein>
<dbReference type="EMBL" id="KM924294">
    <property type="protein sequence ID" value="AIU39511.1"/>
    <property type="molecule type" value="Genomic_DNA"/>
</dbReference>
<dbReference type="Pfam" id="PF03117">
    <property type="entry name" value="Herpes_UL49_1"/>
    <property type="match status" value="1"/>
</dbReference>
<dbReference type="InterPro" id="IPR004339">
    <property type="entry name" value="UL49"/>
</dbReference>
<reference evidence="1 2" key="1">
    <citation type="journal article" date="2015" name="Genome Announc.">
        <title>Genome sequences of equid herpesviruses 2 and 5.</title>
        <authorList>
            <person name="Wilkie G.S."/>
            <person name="Kerr K."/>
            <person name="Stewart J.P."/>
            <person name="Studdert M.J."/>
            <person name="Davison A.J."/>
        </authorList>
    </citation>
    <scope>NUCLEOTIDE SEQUENCE [LARGE SCALE GENOMIC DNA]</scope>
    <source>
        <strain evidence="1">G9/92</strain>
    </source>
</reference>
<sequence>MDPVRFPEIFHRLGGGGGGGGDLLGGGEADGLMRALCEGLRVGEEDCARFVLYGVAYWQGGRCPEWVAHITRCADLSCFATYLLTCHRSGGCEFTGGRVARDRLPSLRESVEVLQSLFLAFTLVIFKSMRVGVEAAGGAFRRMARDVHWNLLLTLGLDKAATAFMAAAGLGEYSLPLVRCNNNMLNVLVGMKRKSRNHFQNDTPLSVPAPHLRLEPRCMFLREGRAEAPLSDHDLSFLKALRDGGRTVPCGNPFNAMVGALAFHGMAASRYVVLPNTTDIKSFTAHDLYSKIIGYNILCPFLSVPVHRGYRGGDGAGARLAVVCAECGYCLNLGKGKFSKVSFNPTHIFYCRDQKEKYLTTCASTGRIYCSFCGSCRIRTYPLKFTVGNRQYIRAVGASNCSIVVSDSATELDLVLPCLGDDCTQVLLRRVAVCDLFYLTELGPGLYCSRCLKPAS</sequence>
<dbReference type="GO" id="GO:0019033">
    <property type="term" value="C:viral tegument"/>
    <property type="evidence" value="ECO:0007669"/>
    <property type="project" value="InterPro"/>
</dbReference>
<organism evidence="1 2">
    <name type="scientific">Equid gammaherpesvirus 2</name>
    <name type="common">Equine herpesvirus 2</name>
    <dbReference type="NCBI Taxonomy" id="12657"/>
    <lineage>
        <taxon>Viruses</taxon>
        <taxon>Duplodnaviria</taxon>
        <taxon>Heunggongvirae</taxon>
        <taxon>Peploviricota</taxon>
        <taxon>Herviviricetes</taxon>
        <taxon>Herpesvirales</taxon>
        <taxon>Orthoherpesviridae</taxon>
        <taxon>Gammaherpesvirinae</taxon>
        <taxon>Percavirus</taxon>
        <taxon>Percavirus equidgamma2</taxon>
    </lineage>
</organism>
<accession>A0A0B4Q6N6</accession>
<dbReference type="Proteomes" id="UP000163076">
    <property type="component" value="Segment"/>
</dbReference>
<name>A0A0B4Q6N6_9GAMA</name>
<evidence type="ECO:0000313" key="2">
    <source>
        <dbReference type="Proteomes" id="UP000163076"/>
    </source>
</evidence>
<gene>
    <name evidence="1" type="primary">ORF66</name>
</gene>
<dbReference type="GO" id="GO:0016032">
    <property type="term" value="P:viral process"/>
    <property type="evidence" value="ECO:0007669"/>
    <property type="project" value="InterPro"/>
</dbReference>
<evidence type="ECO:0000313" key="1">
    <source>
        <dbReference type="EMBL" id="AIU39511.1"/>
    </source>
</evidence>
<proteinExistence type="predicted"/>